<gene>
    <name evidence="2" type="ORF">BFP76_03740</name>
</gene>
<reference evidence="2 3" key="1">
    <citation type="submission" date="2016-08" db="EMBL/GenBank/DDBJ databases">
        <title>Draft genome of Amylibacter sp. strain 4G11.</title>
        <authorList>
            <person name="Wong S.-K."/>
            <person name="Hamasaki K."/>
            <person name="Yoshizawa S."/>
        </authorList>
    </citation>
    <scope>NUCLEOTIDE SEQUENCE [LARGE SCALE GENOMIC DNA]</scope>
    <source>
        <strain evidence="2 3">4G11</strain>
    </source>
</reference>
<protein>
    <submittedName>
        <fullName evidence="2">Uncharacterized protein</fullName>
    </submittedName>
</protein>
<name>A0A2G5K5E2_9RHOB</name>
<feature type="transmembrane region" description="Helical" evidence="1">
    <location>
        <begin position="20"/>
        <end position="37"/>
    </location>
</feature>
<dbReference type="AlphaFoldDB" id="A0A2G5K5E2"/>
<keyword evidence="1" id="KW-0472">Membrane</keyword>
<evidence type="ECO:0000313" key="3">
    <source>
        <dbReference type="Proteomes" id="UP000231516"/>
    </source>
</evidence>
<dbReference type="RefSeq" id="WP_133117410.1">
    <property type="nucleotide sequence ID" value="NZ_MDGM01000012.1"/>
</dbReference>
<organism evidence="2 3">
    <name type="scientific">Paramylibacter kogurei</name>
    <dbReference type="NCBI Taxonomy" id="1889778"/>
    <lineage>
        <taxon>Bacteria</taxon>
        <taxon>Pseudomonadati</taxon>
        <taxon>Pseudomonadota</taxon>
        <taxon>Alphaproteobacteria</taxon>
        <taxon>Rhodobacterales</taxon>
        <taxon>Paracoccaceae</taxon>
        <taxon>Paramylibacter</taxon>
    </lineage>
</organism>
<evidence type="ECO:0000313" key="2">
    <source>
        <dbReference type="EMBL" id="PIB24339.1"/>
    </source>
</evidence>
<feature type="transmembrane region" description="Helical" evidence="1">
    <location>
        <begin position="49"/>
        <end position="72"/>
    </location>
</feature>
<keyword evidence="1" id="KW-1133">Transmembrane helix</keyword>
<comment type="caution">
    <text evidence="2">The sequence shown here is derived from an EMBL/GenBank/DDBJ whole genome shotgun (WGS) entry which is preliminary data.</text>
</comment>
<evidence type="ECO:0000256" key="1">
    <source>
        <dbReference type="SAM" id="Phobius"/>
    </source>
</evidence>
<dbReference type="Proteomes" id="UP000231516">
    <property type="component" value="Unassembled WGS sequence"/>
</dbReference>
<keyword evidence="1" id="KW-0812">Transmembrane</keyword>
<proteinExistence type="predicted"/>
<keyword evidence="3" id="KW-1185">Reference proteome</keyword>
<accession>A0A2G5K5E2</accession>
<dbReference type="EMBL" id="MDGM01000012">
    <property type="protein sequence ID" value="PIB24339.1"/>
    <property type="molecule type" value="Genomic_DNA"/>
</dbReference>
<sequence length="160" mass="18618">MMKIISQDDNQMIVCEDNKFMRMFFGMFLLAGLYFIYKVITDQVDDYFGVLLFIVIPVAGLGWFSPVTCMTIDRGRDMVVHRHKHPLRGAVETQYKLLDISGIWFARLRGDHRGMRRVLFRVNDENIGFTLHSFGTFRANQIEAVVDQMQKFMNIGGDPR</sequence>